<dbReference type="AlphaFoldDB" id="A0AAW1LR21"/>
<reference evidence="2 3" key="1">
    <citation type="journal article" date="2024" name="BMC Genomics">
        <title>De novo assembly and annotation of Popillia japonica's genome with initial clues to its potential as an invasive pest.</title>
        <authorList>
            <person name="Cucini C."/>
            <person name="Boschi S."/>
            <person name="Funari R."/>
            <person name="Cardaioli E."/>
            <person name="Iannotti N."/>
            <person name="Marturano G."/>
            <person name="Paoli F."/>
            <person name="Bruttini M."/>
            <person name="Carapelli A."/>
            <person name="Frati F."/>
            <person name="Nardi F."/>
        </authorList>
    </citation>
    <scope>NUCLEOTIDE SEQUENCE [LARGE SCALE GENOMIC DNA]</scope>
    <source>
        <strain evidence="2">DMR45628</strain>
    </source>
</reference>
<feature type="compositionally biased region" description="Basic and acidic residues" evidence="1">
    <location>
        <begin position="34"/>
        <end position="46"/>
    </location>
</feature>
<sequence>MIYFELLHSMLFKDPRVNPIATCSSTGIIKIREGTREQIRDKREDTDAMVPIKKKKENSDTGSDKSSSVGSVNVLPMRKCAGVSTFKSLGSEEYGVNGLELRHDSIPINKVLS</sequence>
<accession>A0AAW1LR21</accession>
<dbReference type="Proteomes" id="UP001458880">
    <property type="component" value="Unassembled WGS sequence"/>
</dbReference>
<feature type="region of interest" description="Disordered" evidence="1">
    <location>
        <begin position="34"/>
        <end position="70"/>
    </location>
</feature>
<evidence type="ECO:0000313" key="3">
    <source>
        <dbReference type="Proteomes" id="UP001458880"/>
    </source>
</evidence>
<proteinExistence type="predicted"/>
<evidence type="ECO:0000313" key="2">
    <source>
        <dbReference type="EMBL" id="KAK9736291.1"/>
    </source>
</evidence>
<gene>
    <name evidence="2" type="ORF">QE152_g12610</name>
</gene>
<dbReference type="EMBL" id="JASPKY010000115">
    <property type="protein sequence ID" value="KAK9736291.1"/>
    <property type="molecule type" value="Genomic_DNA"/>
</dbReference>
<name>A0AAW1LR21_POPJA</name>
<protein>
    <submittedName>
        <fullName evidence="2">Uncharacterized protein</fullName>
    </submittedName>
</protein>
<organism evidence="2 3">
    <name type="scientific">Popillia japonica</name>
    <name type="common">Japanese beetle</name>
    <dbReference type="NCBI Taxonomy" id="7064"/>
    <lineage>
        <taxon>Eukaryota</taxon>
        <taxon>Metazoa</taxon>
        <taxon>Ecdysozoa</taxon>
        <taxon>Arthropoda</taxon>
        <taxon>Hexapoda</taxon>
        <taxon>Insecta</taxon>
        <taxon>Pterygota</taxon>
        <taxon>Neoptera</taxon>
        <taxon>Endopterygota</taxon>
        <taxon>Coleoptera</taxon>
        <taxon>Polyphaga</taxon>
        <taxon>Scarabaeiformia</taxon>
        <taxon>Scarabaeidae</taxon>
        <taxon>Rutelinae</taxon>
        <taxon>Popillia</taxon>
    </lineage>
</organism>
<evidence type="ECO:0000256" key="1">
    <source>
        <dbReference type="SAM" id="MobiDB-lite"/>
    </source>
</evidence>
<comment type="caution">
    <text evidence="2">The sequence shown here is derived from an EMBL/GenBank/DDBJ whole genome shotgun (WGS) entry which is preliminary data.</text>
</comment>
<keyword evidence="3" id="KW-1185">Reference proteome</keyword>